<name>A0A4V3SIA1_9PEZI</name>
<dbReference type="EMBL" id="ML220133">
    <property type="protein sequence ID" value="TGZ79274.1"/>
    <property type="molecule type" value="Genomic_DNA"/>
</dbReference>
<evidence type="ECO:0000256" key="5">
    <source>
        <dbReference type="ARBA" id="ARBA00023136"/>
    </source>
</evidence>
<dbReference type="InterPro" id="IPR007248">
    <property type="entry name" value="Mpv17_PMP22"/>
</dbReference>
<protein>
    <submittedName>
        <fullName evidence="8">Uncharacterized protein</fullName>
    </submittedName>
</protein>
<evidence type="ECO:0000256" key="1">
    <source>
        <dbReference type="ARBA" id="ARBA00004141"/>
    </source>
</evidence>
<dbReference type="Pfam" id="PF04117">
    <property type="entry name" value="Mpv17_PMP22"/>
    <property type="match status" value="1"/>
</dbReference>
<reference evidence="8 9" key="1">
    <citation type="submission" date="2019-04" db="EMBL/GenBank/DDBJ databases">
        <title>Comparative genomics and transcriptomics to analyze fruiting body development in filamentous ascomycetes.</title>
        <authorList>
            <consortium name="DOE Joint Genome Institute"/>
            <person name="Lutkenhaus R."/>
            <person name="Traeger S."/>
            <person name="Breuer J."/>
            <person name="Kuo A."/>
            <person name="Lipzen A."/>
            <person name="Pangilinan J."/>
            <person name="Dilworth D."/>
            <person name="Sandor L."/>
            <person name="Poggeler S."/>
            <person name="Barry K."/>
            <person name="Grigoriev I.V."/>
            <person name="Nowrousian M."/>
        </authorList>
    </citation>
    <scope>NUCLEOTIDE SEQUENCE [LARGE SCALE GENOMIC DNA]</scope>
    <source>
        <strain evidence="8 9">CBS 389.68</strain>
    </source>
</reference>
<dbReference type="PANTHER" id="PTHR11266">
    <property type="entry name" value="PEROXISOMAL MEMBRANE PROTEIN 2, PXMP2 MPV17"/>
    <property type="match status" value="1"/>
</dbReference>
<dbReference type="STRING" id="341454.A0A4V3SIA1"/>
<dbReference type="PANTHER" id="PTHR11266:SF80">
    <property type="entry name" value="PEROXISOMAL MEMBRANE PROTEIN 2"/>
    <property type="match status" value="1"/>
</dbReference>
<evidence type="ECO:0000256" key="2">
    <source>
        <dbReference type="ARBA" id="ARBA00006824"/>
    </source>
</evidence>
<feature type="compositionally biased region" description="Polar residues" evidence="6">
    <location>
        <begin position="709"/>
        <end position="720"/>
    </location>
</feature>
<feature type="region of interest" description="Disordered" evidence="6">
    <location>
        <begin position="1328"/>
        <end position="1384"/>
    </location>
</feature>
<feature type="compositionally biased region" description="Polar residues" evidence="6">
    <location>
        <begin position="1414"/>
        <end position="1430"/>
    </location>
</feature>
<gene>
    <name evidence="8" type="ORF">EX30DRAFT_350406</name>
</gene>
<evidence type="ECO:0000313" key="8">
    <source>
        <dbReference type="EMBL" id="TGZ79274.1"/>
    </source>
</evidence>
<evidence type="ECO:0000256" key="7">
    <source>
        <dbReference type="SAM" id="Phobius"/>
    </source>
</evidence>
<keyword evidence="3 7" id="KW-0812">Transmembrane</keyword>
<keyword evidence="9" id="KW-1185">Reference proteome</keyword>
<evidence type="ECO:0000256" key="3">
    <source>
        <dbReference type="ARBA" id="ARBA00022692"/>
    </source>
</evidence>
<feature type="transmembrane region" description="Helical" evidence="7">
    <location>
        <begin position="183"/>
        <end position="203"/>
    </location>
</feature>
<evidence type="ECO:0000256" key="4">
    <source>
        <dbReference type="ARBA" id="ARBA00022989"/>
    </source>
</evidence>
<accession>A0A4V3SIA1</accession>
<feature type="compositionally biased region" description="Basic and acidic residues" evidence="6">
    <location>
        <begin position="852"/>
        <end position="862"/>
    </location>
</feature>
<feature type="compositionally biased region" description="Polar residues" evidence="6">
    <location>
        <begin position="1043"/>
        <end position="1055"/>
    </location>
</feature>
<feature type="region of interest" description="Disordered" evidence="6">
    <location>
        <begin position="849"/>
        <end position="899"/>
    </location>
</feature>
<comment type="similarity">
    <text evidence="2">Belongs to the peroxisomal membrane protein PXMP2/4 family.</text>
</comment>
<feature type="region of interest" description="Disordered" evidence="6">
    <location>
        <begin position="1405"/>
        <end position="1481"/>
    </location>
</feature>
<feature type="compositionally biased region" description="Basic and acidic residues" evidence="6">
    <location>
        <begin position="721"/>
        <end position="733"/>
    </location>
</feature>
<keyword evidence="5 7" id="KW-0472">Membrane</keyword>
<evidence type="ECO:0000256" key="6">
    <source>
        <dbReference type="SAM" id="MobiDB-lite"/>
    </source>
</evidence>
<feature type="region of interest" description="Disordered" evidence="6">
    <location>
        <begin position="960"/>
        <end position="998"/>
    </location>
</feature>
<feature type="transmembrane region" description="Helical" evidence="7">
    <location>
        <begin position="155"/>
        <end position="177"/>
    </location>
</feature>
<sequence length="1514" mass="169426">MASPLVTATVQASILSAISNILAQALRSYNNGTPFEVDWTSLIHFLLFTLVSTPPNFLWQSQLEAWFPGQVLVKVKDEKGDGKKTEMKFSTGNTVKKFVTDQLIGAPINTVLFLAAMGYLRGLQGEVLVDYVKRVGLLTFKPSPEAIILTVAQEFVPLTIAGLKLWPAVSIISFSLIPAEKRIVFGSLVALGWNIYLGLVMGSMHKFISHSMRKLMYGCLGAWKTHILMCGAATGLLRPVCGLQEAVPLHLSCFPFLASDQLKRIPFTLSTFIPVAAFSAGQTRSFISPGCLSPYPTHNHNIAPLFLKMAPSPTLIYNLKTHPHYDAEECRHQEYLRRCMLATHFSEQAVEHQEDLPEASQLYDILLKYNTEWIESQLVRPSASSSNEPSIGPCWMRRTELWRKEWEDIVQGRTGPTDWIWPSCRYRFLYTEEENQLYARSTPVSSIRGPSSRWIQASRPSVWGDATEMDGARSFDSLSNQPYNRVLAGIDPPARGGISISSSVYEDEIPPPTAFASYPHFLDYGRPLHPSPHTEGKFEIINHHHIESMGTYLYCMVYYPLDPHQRPKSWWAKLSELRNEASLVEKYHVKHKLGAVNWPSPSLPRMTTSASRGIEEIVAALDKRKEDLKKRGDWNEVTQRIHREERWIMRNEWQRMGRSWGAAIEVVNMRGKMWEDMDMAWNEIRLLDRAGSQTNASPQAERSGALPTASLTSPTQNMKSENYKATDKPDSKADGTTTRSPVAKTEPVNPMPTFDGPASFDGGNSEQDRGKLTKPLKGPGKMELPRNEPSQTVRRKPPLPSPLPFRGYPEWASCPDCWSPSDTSQSGYFNYQRVPATLFHSGPIVYRVSPDTSRDSSFEHIDASWGGNSDEVENTPNADSRQTQRKPDTNTPAERLENTRSLDRWLNRFEGASKGHYFYGKRGSDVMRTCTQSTPVSNTSNSTGGARKSKHVRINLAGDGACDMSDEDSEMELHQTSSRSWVDGVEDDSDAGEKENLWLDGAAESKVTNGSSFESDYFLVKEGSSSASTNDSLSRDSPPRSPNINVNSDGASSPTWPAVYKDIQHEHKRERNQLRRFMRTQSDSHHRLDDVLGEDHSEPSWMGMNKDTVGVDEASRRIEEYIQEKARRVSEQTQRLQALLLIPSTQLTKDEAAELHYLQQRYFSPISNKTSACNSRSSSLHRGRTPFRSNISSPGGVFAMSPMDSTMINSRFHQHHLANLPAYLDGQTQPRGFDDPDYMDFGQKNRPNTPPSEGSTIRGPIMYSTHFVAAEPDNRGRHRLRIPAGWEPPAFLTTDCGCKLSHPAMTCSLHIKHWTIFLGHLSNQMNERTVELKEPEPSPAQEGPSERLEKPTTEPSKAFPDVINVTAPPSPHESEVDPLTFHPFKNPFPGMQTVDPMFEQGIVGVVPPADTGYSGDSNNDSAAWESSSTGPPEKKHERKSVAQTRPVPVRPSLQRPRGGMGRRVSSASVTRSALLRKANSSKLIAPRAGKRILENIGAMSDEDEARYSELSMRP</sequence>
<evidence type="ECO:0000313" key="9">
    <source>
        <dbReference type="Proteomes" id="UP000298138"/>
    </source>
</evidence>
<keyword evidence="4 7" id="KW-1133">Transmembrane helix</keyword>
<dbReference type="InParanoid" id="A0A4V3SIA1"/>
<dbReference type="OrthoDB" id="10267969at2759"/>
<feature type="region of interest" description="Disordered" evidence="6">
    <location>
        <begin position="1024"/>
        <end position="1056"/>
    </location>
</feature>
<organism evidence="8 9">
    <name type="scientific">Ascodesmis nigricans</name>
    <dbReference type="NCBI Taxonomy" id="341454"/>
    <lineage>
        <taxon>Eukaryota</taxon>
        <taxon>Fungi</taxon>
        <taxon>Dikarya</taxon>
        <taxon>Ascomycota</taxon>
        <taxon>Pezizomycotina</taxon>
        <taxon>Pezizomycetes</taxon>
        <taxon>Pezizales</taxon>
        <taxon>Ascodesmidaceae</taxon>
        <taxon>Ascodesmis</taxon>
    </lineage>
</organism>
<proteinExistence type="inferred from homology"/>
<dbReference type="GO" id="GO:0005778">
    <property type="term" value="C:peroxisomal membrane"/>
    <property type="evidence" value="ECO:0007669"/>
    <property type="project" value="TreeGrafter"/>
</dbReference>
<comment type="subcellular location">
    <subcellularLocation>
        <location evidence="1">Membrane</location>
        <topology evidence="1">Multi-pass membrane protein</topology>
    </subcellularLocation>
</comment>
<feature type="region of interest" description="Disordered" evidence="6">
    <location>
        <begin position="692"/>
        <end position="801"/>
    </location>
</feature>
<feature type="compositionally biased region" description="Low complexity" evidence="6">
    <location>
        <begin position="1462"/>
        <end position="1476"/>
    </location>
</feature>
<dbReference type="Proteomes" id="UP000298138">
    <property type="component" value="Unassembled WGS sequence"/>
</dbReference>